<evidence type="ECO:0000313" key="3">
    <source>
        <dbReference type="Proteomes" id="UP000887159"/>
    </source>
</evidence>
<protein>
    <recommendedName>
        <fullName evidence="1">Integrase zinc-binding domain-containing protein</fullName>
    </recommendedName>
</protein>
<dbReference type="EMBL" id="BMAU01021076">
    <property type="protein sequence ID" value="GFX89705.1"/>
    <property type="molecule type" value="Genomic_DNA"/>
</dbReference>
<dbReference type="Gene3D" id="1.10.340.70">
    <property type="match status" value="1"/>
</dbReference>
<feature type="domain" description="Integrase zinc-binding" evidence="1">
    <location>
        <begin position="82"/>
        <end position="139"/>
    </location>
</feature>
<name>A0A8X6R7T5_TRICX</name>
<gene>
    <name evidence="2" type="ORF">TNCV_3711371</name>
</gene>
<organism evidence="2 3">
    <name type="scientific">Trichonephila clavipes</name>
    <name type="common">Golden silk orbweaver</name>
    <name type="synonym">Nephila clavipes</name>
    <dbReference type="NCBI Taxonomy" id="2585209"/>
    <lineage>
        <taxon>Eukaryota</taxon>
        <taxon>Metazoa</taxon>
        <taxon>Ecdysozoa</taxon>
        <taxon>Arthropoda</taxon>
        <taxon>Chelicerata</taxon>
        <taxon>Arachnida</taxon>
        <taxon>Araneae</taxon>
        <taxon>Araneomorphae</taxon>
        <taxon>Entelegynae</taxon>
        <taxon>Araneoidea</taxon>
        <taxon>Nephilidae</taxon>
        <taxon>Trichonephila</taxon>
    </lineage>
</organism>
<evidence type="ECO:0000313" key="2">
    <source>
        <dbReference type="EMBL" id="GFX89705.1"/>
    </source>
</evidence>
<accession>A0A8X6R7T5</accession>
<dbReference type="Proteomes" id="UP000887159">
    <property type="component" value="Unassembled WGS sequence"/>
</dbReference>
<keyword evidence="3" id="KW-1185">Reference proteome</keyword>
<sequence>MDGSKISCAALRALTLNSREQLIREQREDPELGHIYRYLENPDDGSVDATVCEGWSQDFQLIDGLFFYKKYSTTFDELRVKIPKSLPEAIMQEFHDLPLADHLRKRKTYLKLRDTFYFPYKRKYIFEYVSTCDRRQKFNYTNSLPSGRLIPTVSNYPQ</sequence>
<dbReference type="InterPro" id="IPR041588">
    <property type="entry name" value="Integrase_H2C2"/>
</dbReference>
<reference evidence="2" key="1">
    <citation type="submission" date="2020-08" db="EMBL/GenBank/DDBJ databases">
        <title>Multicomponent nature underlies the extraordinary mechanical properties of spider dragline silk.</title>
        <authorList>
            <person name="Kono N."/>
            <person name="Nakamura H."/>
            <person name="Mori M."/>
            <person name="Yoshida Y."/>
            <person name="Ohtoshi R."/>
            <person name="Malay A.D."/>
            <person name="Moran D.A.P."/>
            <person name="Tomita M."/>
            <person name="Numata K."/>
            <person name="Arakawa K."/>
        </authorList>
    </citation>
    <scope>NUCLEOTIDE SEQUENCE</scope>
</reference>
<proteinExistence type="predicted"/>
<evidence type="ECO:0000259" key="1">
    <source>
        <dbReference type="Pfam" id="PF17921"/>
    </source>
</evidence>
<dbReference type="AlphaFoldDB" id="A0A8X6R7T5"/>
<comment type="caution">
    <text evidence="2">The sequence shown here is derived from an EMBL/GenBank/DDBJ whole genome shotgun (WGS) entry which is preliminary data.</text>
</comment>
<dbReference type="Pfam" id="PF17921">
    <property type="entry name" value="Integrase_H2C2"/>
    <property type="match status" value="1"/>
</dbReference>